<dbReference type="InterPro" id="IPR053140">
    <property type="entry name" value="GDSL_Rv0518-like"/>
</dbReference>
<reference evidence="1 2" key="1">
    <citation type="journal article" date="2023" name="Int. J. Syst. Evol. Microbiol.">
        <title>Ligilactobacillus ubinensis sp. nov., a novel species isolated from the wild ferment of a durian fruit (Durio zibethinus).</title>
        <authorList>
            <person name="Heng Y.C."/>
            <person name="Menon N."/>
            <person name="Chen B."/>
            <person name="Loo B.Z.L."/>
            <person name="Wong G.W.J."/>
            <person name="Lim A.C.H."/>
            <person name="Silvaraju S."/>
            <person name="Kittelmann S."/>
        </authorList>
    </citation>
    <scope>NUCLEOTIDE SEQUENCE [LARGE SCALE GENOMIC DNA]</scope>
    <source>
        <strain evidence="1 2">WILCCON 0076</strain>
    </source>
</reference>
<dbReference type="InterPro" id="IPR001087">
    <property type="entry name" value="GDSL"/>
</dbReference>
<dbReference type="EMBL" id="JAIULA010000013">
    <property type="protein sequence ID" value="MCP0887191.1"/>
    <property type="molecule type" value="Genomic_DNA"/>
</dbReference>
<evidence type="ECO:0008006" key="3">
    <source>
        <dbReference type="Google" id="ProtNLM"/>
    </source>
</evidence>
<dbReference type="Pfam" id="PF00657">
    <property type="entry name" value="Lipase_GDSL"/>
    <property type="match status" value="1"/>
</dbReference>
<dbReference type="RefSeq" id="WP_253360839.1">
    <property type="nucleotide sequence ID" value="NZ_JAIULA010000013.1"/>
</dbReference>
<evidence type="ECO:0000313" key="1">
    <source>
        <dbReference type="EMBL" id="MCP0887191.1"/>
    </source>
</evidence>
<dbReference type="GO" id="GO:0016788">
    <property type="term" value="F:hydrolase activity, acting on ester bonds"/>
    <property type="evidence" value="ECO:0007669"/>
    <property type="project" value="InterPro"/>
</dbReference>
<gene>
    <name evidence="1" type="ORF">LB941_07570</name>
</gene>
<keyword evidence="2" id="KW-1185">Reference proteome</keyword>
<dbReference type="SUPFAM" id="SSF52266">
    <property type="entry name" value="SGNH hydrolase"/>
    <property type="match status" value="1"/>
</dbReference>
<dbReference type="PANTHER" id="PTHR43784">
    <property type="entry name" value="GDSL-LIKE LIPASE/ACYLHYDROLASE, PUTATIVE (AFU_ORTHOLOGUE AFUA_2G00820)-RELATED"/>
    <property type="match status" value="1"/>
</dbReference>
<proteinExistence type="predicted"/>
<dbReference type="Proteomes" id="UP001139006">
    <property type="component" value="Unassembled WGS sequence"/>
</dbReference>
<dbReference type="Gene3D" id="3.40.50.1110">
    <property type="entry name" value="SGNH hydrolase"/>
    <property type="match status" value="1"/>
</dbReference>
<name>A0A9X2JMP5_9LACO</name>
<dbReference type="PANTHER" id="PTHR43784:SF2">
    <property type="entry name" value="GDSL-LIKE LIPASE_ACYLHYDROLASE, PUTATIVE (AFU_ORTHOLOGUE AFUA_2G00820)-RELATED"/>
    <property type="match status" value="1"/>
</dbReference>
<comment type="caution">
    <text evidence="1">The sequence shown here is derived from an EMBL/GenBank/DDBJ whole genome shotgun (WGS) entry which is preliminary data.</text>
</comment>
<protein>
    <recommendedName>
        <fullName evidence="3">SGNH hydrolase-type esterase domain-containing protein</fullName>
    </recommendedName>
</protein>
<accession>A0A9X2JMP5</accession>
<sequence length="364" mass="40810">MDSWQESWVQSCDDFTAMPFHMQELSQVVKLTSCLSGTKLSFILSNLYGKTDLLFDEIWISRSPSFHVKHRVTYFGKSAITVGKGSKIQVDAIEMPIKCKETIYVYLRAKTAQVYADFCCTYATKLVNASISRKAEYIPRLTENNEHRKGWFCLEQLLVWSQAQPLKVQIGGDSLAEMGLITQHISQWLLNNYPEKVTCANTGVSGSRLLHDAPNDKPILQTYGKSLVKRMQETQYQTDISIIFCGGNDLILPFYSTAAAKQAVTVAQLIAGFKKIQQQYSGHLLLGTILPTSKIDQKTEEIRLQVNNELLGWTNVFDAAGVVQGAKSEIAAEFDFGDQLHVNAAGAKKIVQRIIPLLQQYLIK</sequence>
<dbReference type="InterPro" id="IPR036514">
    <property type="entry name" value="SGNH_hydro_sf"/>
</dbReference>
<evidence type="ECO:0000313" key="2">
    <source>
        <dbReference type="Proteomes" id="UP001139006"/>
    </source>
</evidence>
<dbReference type="AlphaFoldDB" id="A0A9X2JMP5"/>
<organism evidence="1 2">
    <name type="scientific">Ligilactobacillus ubinensis</name>
    <dbReference type="NCBI Taxonomy" id="2876789"/>
    <lineage>
        <taxon>Bacteria</taxon>
        <taxon>Bacillati</taxon>
        <taxon>Bacillota</taxon>
        <taxon>Bacilli</taxon>
        <taxon>Lactobacillales</taxon>
        <taxon>Lactobacillaceae</taxon>
        <taxon>Ligilactobacillus</taxon>
    </lineage>
</organism>